<dbReference type="PANTHER" id="PTHR46600">
    <property type="entry name" value="THAP DOMAIN-CONTAINING"/>
    <property type="match status" value="1"/>
</dbReference>
<proteinExistence type="predicted"/>
<keyword evidence="1" id="KW-0479">Metal-binding</keyword>
<feature type="compositionally biased region" description="Basic and acidic residues" evidence="6">
    <location>
        <begin position="95"/>
        <end position="111"/>
    </location>
</feature>
<evidence type="ECO:0000256" key="1">
    <source>
        <dbReference type="ARBA" id="ARBA00022723"/>
    </source>
</evidence>
<name>A0A1X7U696_AMPQE</name>
<dbReference type="EnsemblMetazoa" id="Aqu2.1.23275_001">
    <property type="protein sequence ID" value="Aqu2.1.23275_001"/>
    <property type="gene ID" value="Aqu2.1.23275"/>
</dbReference>
<evidence type="ECO:0000313" key="8">
    <source>
        <dbReference type="EnsemblMetazoa" id="Aqu2.1.23275_001"/>
    </source>
</evidence>
<dbReference type="PANTHER" id="PTHR46600:SF11">
    <property type="entry name" value="THAP DOMAIN-CONTAINING PROTEIN 10"/>
    <property type="match status" value="1"/>
</dbReference>
<dbReference type="SUPFAM" id="SSF57716">
    <property type="entry name" value="Glucocorticoid receptor-like (DNA-binding domain)"/>
    <property type="match status" value="1"/>
</dbReference>
<evidence type="ECO:0000256" key="4">
    <source>
        <dbReference type="ARBA" id="ARBA00023125"/>
    </source>
</evidence>
<evidence type="ECO:0000256" key="2">
    <source>
        <dbReference type="ARBA" id="ARBA00022771"/>
    </source>
</evidence>
<dbReference type="AlphaFoldDB" id="A0A1X7U696"/>
<dbReference type="SMART" id="SM00980">
    <property type="entry name" value="THAP"/>
    <property type="match status" value="1"/>
</dbReference>
<dbReference type="OrthoDB" id="7312725at2759"/>
<dbReference type="InterPro" id="IPR006612">
    <property type="entry name" value="THAP_Znf"/>
</dbReference>
<evidence type="ECO:0000256" key="3">
    <source>
        <dbReference type="ARBA" id="ARBA00022833"/>
    </source>
</evidence>
<evidence type="ECO:0000256" key="6">
    <source>
        <dbReference type="SAM" id="MobiDB-lite"/>
    </source>
</evidence>
<dbReference type="GO" id="GO:0043565">
    <property type="term" value="F:sequence-specific DNA binding"/>
    <property type="evidence" value="ECO:0007669"/>
    <property type="project" value="InterPro"/>
</dbReference>
<organism evidence="8">
    <name type="scientific">Amphimedon queenslandica</name>
    <name type="common">Sponge</name>
    <dbReference type="NCBI Taxonomy" id="400682"/>
    <lineage>
        <taxon>Eukaryota</taxon>
        <taxon>Metazoa</taxon>
        <taxon>Porifera</taxon>
        <taxon>Demospongiae</taxon>
        <taxon>Heteroscleromorpha</taxon>
        <taxon>Haplosclerida</taxon>
        <taxon>Niphatidae</taxon>
        <taxon>Amphimedon</taxon>
    </lineage>
</organism>
<dbReference type="SMART" id="SM00692">
    <property type="entry name" value="DM3"/>
    <property type="match status" value="1"/>
</dbReference>
<dbReference type="InterPro" id="IPR026516">
    <property type="entry name" value="THAP1/10"/>
</dbReference>
<keyword evidence="3" id="KW-0862">Zinc</keyword>
<feature type="domain" description="THAP-type" evidence="7">
    <location>
        <begin position="1"/>
        <end position="91"/>
    </location>
</feature>
<sequence>MPNHCVAFGCSNSSNKHSISTFHFPKDLALRKQWILNVKRTRDHWKGPTSSSVICSCHFTEDSFEESLKHYQSFSIKRKRKLKPNAIPTIFKRQCESDVEEPKSKRRNAVEKRKKHRDTSTQGEVLHKHVKVQTIHKRRSKGIQTSNTNVETKEIGIQCNLIDTNDISVSDDDINISDADNDYDHFDSDNTGTTTDLSLSSLQSADDNHLQNLVSVAKYLDFETASLSLFHFCCQCHSSSVSIQKTFYDHQKMYQLLSISYIWDKYQQAAFEQLASENTPLILGGDGRADSPGHSAKFGTYSMIELNHNVVLNIQVQSNEVGGSYHME</sequence>
<feature type="region of interest" description="Disordered" evidence="6">
    <location>
        <begin position="95"/>
        <end position="122"/>
    </location>
</feature>
<protein>
    <recommendedName>
        <fullName evidence="7">THAP-type domain-containing protein</fullName>
    </recommendedName>
</protein>
<reference evidence="8" key="1">
    <citation type="submission" date="2017-05" db="UniProtKB">
        <authorList>
            <consortium name="EnsemblMetazoa"/>
        </authorList>
    </citation>
    <scope>IDENTIFICATION</scope>
</reference>
<dbReference type="PROSITE" id="PS50950">
    <property type="entry name" value="ZF_THAP"/>
    <property type="match status" value="1"/>
</dbReference>
<dbReference type="InParanoid" id="A0A1X7U696"/>
<evidence type="ECO:0000256" key="5">
    <source>
        <dbReference type="PROSITE-ProRule" id="PRU00309"/>
    </source>
</evidence>
<dbReference type="GO" id="GO:0008270">
    <property type="term" value="F:zinc ion binding"/>
    <property type="evidence" value="ECO:0007669"/>
    <property type="project" value="UniProtKB-KW"/>
</dbReference>
<keyword evidence="4 5" id="KW-0238">DNA-binding</keyword>
<dbReference type="Pfam" id="PF05485">
    <property type="entry name" value="THAP"/>
    <property type="match status" value="1"/>
</dbReference>
<accession>A0A1X7U696</accession>
<evidence type="ECO:0000259" key="7">
    <source>
        <dbReference type="PROSITE" id="PS50950"/>
    </source>
</evidence>
<keyword evidence="2 5" id="KW-0863">Zinc-finger</keyword>